<evidence type="ECO:0000313" key="2">
    <source>
        <dbReference type="Proteomes" id="UP000015106"/>
    </source>
</evidence>
<dbReference type="Gramene" id="TuG1812G0200000246.01.T01">
    <property type="protein sequence ID" value="TuG1812G0200000246.01.T01.cds469787"/>
    <property type="gene ID" value="TuG1812G0200000246.01"/>
</dbReference>
<keyword evidence="2" id="KW-1185">Reference proteome</keyword>
<sequence>MNTGHITHHLLFYGHGTFFVKQCYIGVKYFRLLKVANNRSHLVTEQIELDTKRCKSRPPDGAC</sequence>
<organism evidence="1 2">
    <name type="scientific">Triticum urartu</name>
    <name type="common">Red wild einkorn</name>
    <name type="synonym">Crithodium urartu</name>
    <dbReference type="NCBI Taxonomy" id="4572"/>
    <lineage>
        <taxon>Eukaryota</taxon>
        <taxon>Viridiplantae</taxon>
        <taxon>Streptophyta</taxon>
        <taxon>Embryophyta</taxon>
        <taxon>Tracheophyta</taxon>
        <taxon>Spermatophyta</taxon>
        <taxon>Magnoliopsida</taxon>
        <taxon>Liliopsida</taxon>
        <taxon>Poales</taxon>
        <taxon>Poaceae</taxon>
        <taxon>BOP clade</taxon>
        <taxon>Pooideae</taxon>
        <taxon>Triticodae</taxon>
        <taxon>Triticeae</taxon>
        <taxon>Triticinae</taxon>
        <taxon>Triticum</taxon>
    </lineage>
</organism>
<reference evidence="1" key="3">
    <citation type="submission" date="2022-06" db="UniProtKB">
        <authorList>
            <consortium name="EnsemblPlants"/>
        </authorList>
    </citation>
    <scope>IDENTIFICATION</scope>
</reference>
<reference evidence="1" key="2">
    <citation type="submission" date="2018-03" db="EMBL/GenBank/DDBJ databases">
        <title>The Triticum urartu genome reveals the dynamic nature of wheat genome evolution.</title>
        <authorList>
            <person name="Ling H."/>
            <person name="Ma B."/>
            <person name="Shi X."/>
            <person name="Liu H."/>
            <person name="Dong L."/>
            <person name="Sun H."/>
            <person name="Cao Y."/>
            <person name="Gao Q."/>
            <person name="Zheng S."/>
            <person name="Li Y."/>
            <person name="Yu Y."/>
            <person name="Du H."/>
            <person name="Qi M."/>
            <person name="Li Y."/>
            <person name="Yu H."/>
            <person name="Cui Y."/>
            <person name="Wang N."/>
            <person name="Chen C."/>
            <person name="Wu H."/>
            <person name="Zhao Y."/>
            <person name="Zhang J."/>
            <person name="Li Y."/>
            <person name="Zhou W."/>
            <person name="Zhang B."/>
            <person name="Hu W."/>
            <person name="Eijk M."/>
            <person name="Tang J."/>
            <person name="Witsenboer H."/>
            <person name="Zhao S."/>
            <person name="Li Z."/>
            <person name="Zhang A."/>
            <person name="Wang D."/>
            <person name="Liang C."/>
        </authorList>
    </citation>
    <scope>NUCLEOTIDE SEQUENCE [LARGE SCALE GENOMIC DNA]</scope>
    <source>
        <strain evidence="1">cv. G1812</strain>
    </source>
</reference>
<name>A0A8R7P923_TRIUA</name>
<dbReference type="EnsemblPlants" id="TuG1812G0200000246.01.T01">
    <property type="protein sequence ID" value="TuG1812G0200000246.01.T01.cds469787"/>
    <property type="gene ID" value="TuG1812G0200000246.01"/>
</dbReference>
<dbReference type="Proteomes" id="UP000015106">
    <property type="component" value="Chromosome 2"/>
</dbReference>
<evidence type="ECO:0000313" key="1">
    <source>
        <dbReference type="EnsemblPlants" id="TuG1812G0200000246.01.T01.cds469787"/>
    </source>
</evidence>
<dbReference type="AlphaFoldDB" id="A0A8R7P923"/>
<protein>
    <submittedName>
        <fullName evidence="1">Uncharacterized protein</fullName>
    </submittedName>
</protein>
<reference evidence="2" key="1">
    <citation type="journal article" date="2013" name="Nature">
        <title>Draft genome of the wheat A-genome progenitor Triticum urartu.</title>
        <authorList>
            <person name="Ling H.Q."/>
            <person name="Zhao S."/>
            <person name="Liu D."/>
            <person name="Wang J."/>
            <person name="Sun H."/>
            <person name="Zhang C."/>
            <person name="Fan H."/>
            <person name="Li D."/>
            <person name="Dong L."/>
            <person name="Tao Y."/>
            <person name="Gao C."/>
            <person name="Wu H."/>
            <person name="Li Y."/>
            <person name="Cui Y."/>
            <person name="Guo X."/>
            <person name="Zheng S."/>
            <person name="Wang B."/>
            <person name="Yu K."/>
            <person name="Liang Q."/>
            <person name="Yang W."/>
            <person name="Lou X."/>
            <person name="Chen J."/>
            <person name="Feng M."/>
            <person name="Jian J."/>
            <person name="Zhang X."/>
            <person name="Luo G."/>
            <person name="Jiang Y."/>
            <person name="Liu J."/>
            <person name="Wang Z."/>
            <person name="Sha Y."/>
            <person name="Zhang B."/>
            <person name="Wu H."/>
            <person name="Tang D."/>
            <person name="Shen Q."/>
            <person name="Xue P."/>
            <person name="Zou S."/>
            <person name="Wang X."/>
            <person name="Liu X."/>
            <person name="Wang F."/>
            <person name="Yang Y."/>
            <person name="An X."/>
            <person name="Dong Z."/>
            <person name="Zhang K."/>
            <person name="Zhang X."/>
            <person name="Luo M.C."/>
            <person name="Dvorak J."/>
            <person name="Tong Y."/>
            <person name="Wang J."/>
            <person name="Yang H."/>
            <person name="Li Z."/>
            <person name="Wang D."/>
            <person name="Zhang A."/>
            <person name="Wang J."/>
        </authorList>
    </citation>
    <scope>NUCLEOTIDE SEQUENCE</scope>
    <source>
        <strain evidence="2">cv. G1812</strain>
    </source>
</reference>
<accession>A0A8R7P923</accession>
<proteinExistence type="predicted"/>